<dbReference type="Proteomes" id="UP001225605">
    <property type="component" value="Unassembled WGS sequence"/>
</dbReference>
<dbReference type="EMBL" id="NSDM01000001">
    <property type="protein sequence ID" value="MDQ2582883.1"/>
    <property type="molecule type" value="Genomic_DNA"/>
</dbReference>
<evidence type="ECO:0000313" key="2">
    <source>
        <dbReference type="EMBL" id="MDQ2582883.1"/>
    </source>
</evidence>
<dbReference type="Pfam" id="PF04248">
    <property type="entry name" value="NTP_transf_9"/>
    <property type="match status" value="1"/>
</dbReference>
<sequence length="94" mass="10461">MAIARWNGEIIAESDKTELVEGNHYFPAESVHMQFLRPSETTSVCSWKGTANYYTLHVGGRDNPDAAWFYAEPGEAAANIKGHVAFWRGVEVSD</sequence>
<gene>
    <name evidence="2" type="ORF">CKY47_02550</name>
</gene>
<protein>
    <recommendedName>
        <fullName evidence="1">DUF427 domain-containing protein</fullName>
    </recommendedName>
</protein>
<organism evidence="2 3">
    <name type="scientific">Saccharothrix yanglingensis</name>
    <dbReference type="NCBI Taxonomy" id="659496"/>
    <lineage>
        <taxon>Bacteria</taxon>
        <taxon>Bacillati</taxon>
        <taxon>Actinomycetota</taxon>
        <taxon>Actinomycetes</taxon>
        <taxon>Pseudonocardiales</taxon>
        <taxon>Pseudonocardiaceae</taxon>
        <taxon>Saccharothrix</taxon>
    </lineage>
</organism>
<dbReference type="Gene3D" id="2.170.150.40">
    <property type="entry name" value="Domain of unknown function (DUF427)"/>
    <property type="match status" value="1"/>
</dbReference>
<name>A0ABU0WSQ9_9PSEU</name>
<accession>A0ABU0WSQ9</accession>
<dbReference type="InterPro" id="IPR007361">
    <property type="entry name" value="DUF427"/>
</dbReference>
<dbReference type="RefSeq" id="WP_306743960.1">
    <property type="nucleotide sequence ID" value="NZ_NSDM01000001.1"/>
</dbReference>
<dbReference type="InterPro" id="IPR038694">
    <property type="entry name" value="DUF427_sf"/>
</dbReference>
<evidence type="ECO:0000259" key="1">
    <source>
        <dbReference type="Pfam" id="PF04248"/>
    </source>
</evidence>
<keyword evidence="3" id="KW-1185">Reference proteome</keyword>
<feature type="domain" description="DUF427" evidence="1">
    <location>
        <begin position="4"/>
        <end position="88"/>
    </location>
</feature>
<evidence type="ECO:0000313" key="3">
    <source>
        <dbReference type="Proteomes" id="UP001225605"/>
    </source>
</evidence>
<dbReference type="PANTHER" id="PTHR34310">
    <property type="entry name" value="DUF427 DOMAIN PROTEIN (AFU_ORTHOLOGUE AFUA_3G02220)"/>
    <property type="match status" value="1"/>
</dbReference>
<comment type="caution">
    <text evidence="2">The sequence shown here is derived from an EMBL/GenBank/DDBJ whole genome shotgun (WGS) entry which is preliminary data.</text>
</comment>
<dbReference type="PANTHER" id="PTHR34310:SF5">
    <property type="entry name" value="DUF427 DOMAIN PROTEIN (AFU_ORTHOLOGUE AFUA_3G02220)"/>
    <property type="match status" value="1"/>
</dbReference>
<proteinExistence type="predicted"/>
<reference evidence="2 3" key="1">
    <citation type="submission" date="2017-06" db="EMBL/GenBank/DDBJ databases">
        <title>Cultured bacterium strain Saccharothrix yanglingensis Hhs.015.</title>
        <authorList>
            <person name="Xia Y."/>
        </authorList>
    </citation>
    <scope>NUCLEOTIDE SEQUENCE [LARGE SCALE GENOMIC DNA]</scope>
    <source>
        <strain evidence="2 3">Hhs.015</strain>
    </source>
</reference>